<dbReference type="InterPro" id="IPR017853">
    <property type="entry name" value="GH"/>
</dbReference>
<evidence type="ECO:0000256" key="1">
    <source>
        <dbReference type="ARBA" id="ARBA00001255"/>
    </source>
</evidence>
<keyword evidence="6 10" id="KW-1133">Transmembrane helix</keyword>
<dbReference type="OrthoDB" id="5795902at2759"/>
<name>B2VX33_PYRTR</name>
<dbReference type="Pfam" id="PF02065">
    <property type="entry name" value="Melibiase"/>
    <property type="match status" value="1"/>
</dbReference>
<dbReference type="InterPro" id="IPR046400">
    <property type="entry name" value="SCS3"/>
</dbReference>
<dbReference type="PANTHER" id="PTHR23129:SF0">
    <property type="entry name" value="ACYL-COENZYME A DIPHOSPHATASE FITM2"/>
    <property type="match status" value="1"/>
</dbReference>
<comment type="similarity">
    <text evidence="10">Belongs to the FIT family. Fungal FIT2B/SCS3 subfamily.</text>
</comment>
<feature type="transmembrane region" description="Helical" evidence="12">
    <location>
        <begin position="205"/>
        <end position="227"/>
    </location>
</feature>
<evidence type="ECO:0000256" key="8">
    <source>
        <dbReference type="ARBA" id="ARBA00023136"/>
    </source>
</evidence>
<organism evidence="15 16">
    <name type="scientific">Pyrenophora tritici-repentis (strain Pt-1C-BFP)</name>
    <name type="common">Wheat tan spot fungus</name>
    <name type="synonym">Drechslera tritici-repentis</name>
    <dbReference type="NCBI Taxonomy" id="426418"/>
    <lineage>
        <taxon>Eukaryota</taxon>
        <taxon>Fungi</taxon>
        <taxon>Dikarya</taxon>
        <taxon>Ascomycota</taxon>
        <taxon>Pezizomycotina</taxon>
        <taxon>Dothideomycetes</taxon>
        <taxon>Pleosporomycetidae</taxon>
        <taxon>Pleosporales</taxon>
        <taxon>Pleosporineae</taxon>
        <taxon>Pleosporaceae</taxon>
        <taxon>Pyrenophora</taxon>
    </lineage>
</organism>
<dbReference type="Pfam" id="PF10261">
    <property type="entry name" value="FIT"/>
    <property type="match status" value="1"/>
</dbReference>
<dbReference type="InterPro" id="IPR002252">
    <property type="entry name" value="Glyco_hydro_36"/>
</dbReference>
<dbReference type="InterPro" id="IPR031704">
    <property type="entry name" value="Glyco_hydro_36_N"/>
</dbReference>
<dbReference type="PRINTS" id="PR00743">
    <property type="entry name" value="GLHYDRLASE36"/>
</dbReference>
<dbReference type="InterPro" id="IPR038417">
    <property type="entry name" value="Alpga-gal_N_sf"/>
</dbReference>
<dbReference type="Gene3D" id="2.70.98.60">
    <property type="entry name" value="alpha-galactosidase from lactobacil brevis"/>
    <property type="match status" value="1"/>
</dbReference>
<dbReference type="Pfam" id="PF16874">
    <property type="entry name" value="Glyco_hydro_36C"/>
    <property type="match status" value="1"/>
</dbReference>
<feature type="region of interest" description="Disordered" evidence="11">
    <location>
        <begin position="1"/>
        <end position="36"/>
    </location>
</feature>
<evidence type="ECO:0000313" key="16">
    <source>
        <dbReference type="Proteomes" id="UP000001471"/>
    </source>
</evidence>
<dbReference type="GO" id="GO:0005789">
    <property type="term" value="C:endoplasmic reticulum membrane"/>
    <property type="evidence" value="ECO:0007669"/>
    <property type="project" value="UniProtKB-SubCell"/>
</dbReference>
<keyword evidence="10" id="KW-0444">Lipid biosynthesis</keyword>
<comment type="catalytic activity">
    <reaction evidence="10">
        <text>an acyl-CoA + H2O = an acyl-4'-phosphopantetheine + adenosine 3',5'-bisphosphate + 2 H(+)</text>
        <dbReference type="Rhea" id="RHEA:50044"/>
        <dbReference type="ChEBI" id="CHEBI:15377"/>
        <dbReference type="ChEBI" id="CHEBI:15378"/>
        <dbReference type="ChEBI" id="CHEBI:58342"/>
        <dbReference type="ChEBI" id="CHEBI:58343"/>
        <dbReference type="ChEBI" id="CHEBI:132023"/>
    </reaction>
</comment>
<dbReference type="InterPro" id="IPR013780">
    <property type="entry name" value="Glyco_hydro_b"/>
</dbReference>
<evidence type="ECO:0000256" key="2">
    <source>
        <dbReference type="ARBA" id="ARBA00004477"/>
    </source>
</evidence>
<gene>
    <name evidence="10" type="primary">SCS3</name>
    <name evidence="10" type="synonym">FIT2B</name>
    <name evidence="15" type="ORF">PTRG_00270</name>
</gene>
<dbReference type="HAMAP" id="MF_03231">
    <property type="entry name" value="SCS3"/>
    <property type="match status" value="1"/>
</dbReference>
<dbReference type="GO" id="GO:0004557">
    <property type="term" value="F:alpha-galactosidase activity"/>
    <property type="evidence" value="ECO:0007669"/>
    <property type="project" value="UniProtKB-EC"/>
</dbReference>
<evidence type="ECO:0000256" key="3">
    <source>
        <dbReference type="ARBA" id="ARBA00022692"/>
    </source>
</evidence>
<feature type="transmembrane region" description="Helical" evidence="12">
    <location>
        <begin position="134"/>
        <end position="152"/>
    </location>
</feature>
<keyword evidence="9" id="KW-0326">Glycosidase</keyword>
<comment type="catalytic activity">
    <reaction evidence="10">
        <text>(9Z)-octadecenoyl-CoA + H2O = S-(9Z-octadecenoyl)-4'-phosphopantetheine + adenosine 3',5'-bisphosphate + 2 H(+)</text>
        <dbReference type="Rhea" id="RHEA:65564"/>
        <dbReference type="ChEBI" id="CHEBI:15377"/>
        <dbReference type="ChEBI" id="CHEBI:15378"/>
        <dbReference type="ChEBI" id="CHEBI:57387"/>
        <dbReference type="ChEBI" id="CHEBI:58343"/>
        <dbReference type="ChEBI" id="CHEBI:156553"/>
    </reaction>
</comment>
<keyword evidence="10" id="KW-1208">Phospholipid metabolism</keyword>
<dbReference type="Gene3D" id="2.60.40.1180">
    <property type="entry name" value="Golgi alpha-mannosidase II"/>
    <property type="match status" value="1"/>
</dbReference>
<evidence type="ECO:0000256" key="7">
    <source>
        <dbReference type="ARBA" id="ARBA00023098"/>
    </source>
</evidence>
<reference evidence="16" key="1">
    <citation type="journal article" date="2013" name="G3 (Bethesda)">
        <title>Comparative genomics of a plant-pathogenic fungus, Pyrenophora tritici-repentis, reveals transduplication and the impact of repeat elements on pathogenicity and population divergence.</title>
        <authorList>
            <person name="Manning V.A."/>
            <person name="Pandelova I."/>
            <person name="Dhillon B."/>
            <person name="Wilhelm L.J."/>
            <person name="Goodwin S.B."/>
            <person name="Berlin A.M."/>
            <person name="Figueroa M."/>
            <person name="Freitag M."/>
            <person name="Hane J.K."/>
            <person name="Henrissat B."/>
            <person name="Holman W.H."/>
            <person name="Kodira C.D."/>
            <person name="Martin J."/>
            <person name="Oliver R.P."/>
            <person name="Robbertse B."/>
            <person name="Schackwitz W."/>
            <person name="Schwartz D.C."/>
            <person name="Spatafora J.W."/>
            <person name="Turgeon B.G."/>
            <person name="Yandava C."/>
            <person name="Young S."/>
            <person name="Zhou S."/>
            <person name="Zeng Q."/>
            <person name="Grigoriev I.V."/>
            <person name="Ma L.-J."/>
            <person name="Ciuffetti L.M."/>
        </authorList>
    </citation>
    <scope>NUCLEOTIDE SEQUENCE [LARGE SCALE GENOMIC DNA]</scope>
    <source>
        <strain evidence="16">Pt-1C-BFP</strain>
    </source>
</reference>
<dbReference type="STRING" id="426418.B2VX33"/>
<dbReference type="InterPro" id="IPR031705">
    <property type="entry name" value="Glyco_hydro_36_C"/>
</dbReference>
<comment type="catalytic activity">
    <reaction evidence="1">
        <text>Hydrolysis of terminal, non-reducing alpha-D-galactose residues in alpha-D-galactosides, including galactose oligosaccharides, galactomannans and galactolipids.</text>
        <dbReference type="EC" id="3.2.1.22"/>
    </reaction>
</comment>
<dbReference type="OMA" id="IHPARVM"/>
<comment type="subcellular location">
    <subcellularLocation>
        <location evidence="2 10">Endoplasmic reticulum membrane</location>
        <topology evidence="2 10">Multi-pass membrane protein</topology>
    </subcellularLocation>
</comment>
<dbReference type="InterPro" id="IPR000111">
    <property type="entry name" value="Glyco_hydro_27/36_CS"/>
</dbReference>
<feature type="transmembrane region" description="Helical" evidence="12">
    <location>
        <begin position="104"/>
        <end position="122"/>
    </location>
</feature>
<keyword evidence="3 10" id="KW-0812">Transmembrane</keyword>
<dbReference type="EMBL" id="DS231615">
    <property type="protein sequence ID" value="EDU39708.1"/>
    <property type="molecule type" value="Genomic_DNA"/>
</dbReference>
<evidence type="ECO:0000256" key="10">
    <source>
        <dbReference type="HAMAP-Rule" id="MF_03231"/>
    </source>
</evidence>
<dbReference type="SMR" id="B2VX33"/>
<feature type="domain" description="Glycosyl hydrolase family 36 C-terminal" evidence="13">
    <location>
        <begin position="954"/>
        <end position="1031"/>
    </location>
</feature>
<feature type="active site" evidence="10">
    <location>
        <position position="289"/>
    </location>
</feature>
<dbReference type="PANTHER" id="PTHR23129">
    <property type="entry name" value="ACYL-COENZYME A DIPHOSPHATASE FITM2"/>
    <property type="match status" value="1"/>
</dbReference>
<evidence type="ECO:0000259" key="13">
    <source>
        <dbReference type="Pfam" id="PF16874"/>
    </source>
</evidence>
<feature type="active site" evidence="10">
    <location>
        <position position="208"/>
    </location>
</feature>
<dbReference type="Gene3D" id="3.20.20.70">
    <property type="entry name" value="Aldolase class I"/>
    <property type="match status" value="1"/>
</dbReference>
<evidence type="ECO:0000256" key="5">
    <source>
        <dbReference type="ARBA" id="ARBA00022824"/>
    </source>
</evidence>
<dbReference type="eggNOG" id="KOG3750">
    <property type="taxonomic scope" value="Eukaryota"/>
</dbReference>
<dbReference type="PROSITE" id="PS00512">
    <property type="entry name" value="ALPHA_GALACTOSIDASE"/>
    <property type="match status" value="1"/>
</dbReference>
<keyword evidence="4 10" id="KW-0378">Hydrolase</keyword>
<comment type="catalytic activity">
    <reaction evidence="10">
        <text>hexadecanoyl-CoA + H2O = S-hexadecanoyl-4'-phosphopantetheine + adenosine 3',5'-bisphosphate + 2 H(+)</text>
        <dbReference type="Rhea" id="RHEA:50032"/>
        <dbReference type="ChEBI" id="CHEBI:15377"/>
        <dbReference type="ChEBI" id="CHEBI:15378"/>
        <dbReference type="ChEBI" id="CHEBI:57379"/>
        <dbReference type="ChEBI" id="CHEBI:58343"/>
        <dbReference type="ChEBI" id="CHEBI:132018"/>
    </reaction>
</comment>
<dbReference type="SUPFAM" id="SSF51445">
    <property type="entry name" value="(Trans)glycosidases"/>
    <property type="match status" value="1"/>
</dbReference>
<accession>B2VX33</accession>
<keyword evidence="10" id="KW-0594">Phospholipid biosynthesis</keyword>
<dbReference type="GO" id="GO:0008654">
    <property type="term" value="P:phospholipid biosynthetic process"/>
    <property type="evidence" value="ECO:0007669"/>
    <property type="project" value="UniProtKB-KW"/>
</dbReference>
<dbReference type="GO" id="GO:0140042">
    <property type="term" value="P:lipid droplet formation"/>
    <property type="evidence" value="ECO:0007669"/>
    <property type="project" value="UniProtKB-UniRule"/>
</dbReference>
<protein>
    <recommendedName>
        <fullName evidence="10">Acyl-coenzyme A diphosphatase SCS3</fullName>
        <ecNumber evidence="10">3.6.1.-</ecNumber>
    </recommendedName>
    <alternativeName>
        <fullName evidence="10">FIT family protein SCS3</fullName>
    </alternativeName>
</protein>
<sequence>MATRRKLEASDSDNTQFSTSTSSDTMRPPTSSARRSPFLPTRLEAQLIAIYPITLLLGSIFSTLSPSTRSAPYSASLQSHPTEFAPSYFAQKKNVFNVYFVKVGWFWTTLAFTFFVTLHPGFGQGASARRIRAVLRYGLVTTWWCFLTQWFFGPPLIDRGFRFTGGQCELLRKSDAREDMSNTREYITAATCKAVGGTWKGGHDISGHVFLLILGSSLLWLEFLPALTHVEGLRDGRLITLPDGKVASVAVEKELVKEEGEATARGVKFALGVAGLMWWMLLMTAAYFHTWFEKFTGLLVAFAGLWTVYFLPRGASNDIRITPALLDAKASTSHGPDDKVDELTIKAAGTNFTLTADGMSYLFHVDTKTGDLISDHFGGPTTDFTPPAKINPSGWVDKLGNTRREFPDIGRGDFRLPAIHIEHADGDTVTAFRYQSHEIVDGKPGLPKLPATYGKVGDVTTVIVHMYDNVSDVSAALSYSIFPRYNAIARSFSISNNGSSDIVIERASSFSTDFPNLELEMIEPYGDWSHEFQTVKRKIDYGETSFRSTAGYASHLHNPFFTLVSPTTTESTGEAWGLQFGVDCIRVAPGATFQSPEAVGVYSSNGVGGMSRSFHDLYRNHLSRSKFTSQTRPILLNSWEGLGFNINETSLVKLAGEAEEIGIELFVMDDGWFGVEYPRNNDSMGLGDWTPNPAKFPSGLRPYVEQVNKFNILNSTTPLQFGIWVEPEMVNPNSTLYKEHPDWVLHAGKHERTLTRNQLVLNVGLTEVQDFIIDSVSRVLDSANIQYVKWDNNRGMHELARPSDDYTYILGLYRVIDTLTTKYPDVLFEGCASGGGRFDPGLLHYWSQHWTSDNTDASNRLTIQMGTSLVYPPSAMGCHVSAVPNQLTKRNISIEYRGHVAMMCGSFGLELNPSELSAEETALIPSIMAEAKAVNPIVISGHFYRLAHPDVSNWPGVQFVSADGAQAVVFAFQQSYMVKPAAPPLKLQGLDPKARYSNDLDNATYSGATYMNGGLNIPWPQGDYQSKLIWLNKVTANGSQAREAPIC</sequence>
<feature type="domain" description="Glycosyl hydrolase family 36 N-terminal" evidence="14">
    <location>
        <begin position="371"/>
        <end position="580"/>
    </location>
</feature>
<evidence type="ECO:0000256" key="4">
    <source>
        <dbReference type="ARBA" id="ARBA00022801"/>
    </source>
</evidence>
<feature type="transmembrane region" description="Helical" evidence="12">
    <location>
        <begin position="43"/>
        <end position="64"/>
    </location>
</feature>
<evidence type="ECO:0000256" key="9">
    <source>
        <dbReference type="ARBA" id="ARBA00023295"/>
    </source>
</evidence>
<dbReference type="InterPro" id="IPR019388">
    <property type="entry name" value="FIT"/>
</dbReference>
<evidence type="ECO:0000256" key="12">
    <source>
        <dbReference type="SAM" id="Phobius"/>
    </source>
</evidence>
<dbReference type="Pfam" id="PF16875">
    <property type="entry name" value="Glyco_hydro_36N"/>
    <property type="match status" value="1"/>
</dbReference>
<dbReference type="AlphaFoldDB" id="B2VX33"/>
<evidence type="ECO:0000256" key="11">
    <source>
        <dbReference type="SAM" id="MobiDB-lite"/>
    </source>
</evidence>
<comment type="catalytic activity">
    <reaction evidence="10">
        <text>(5Z,8Z,11Z,14Z)-eicosatetraenoyl-CoA + H2O = S-(5Z,8Z,11Z,14Z-eicosatetraenoyl)-4'-phosphopantetheine + adenosine 3',5'-bisphosphate + 2 H(+)</text>
        <dbReference type="Rhea" id="RHEA:65568"/>
        <dbReference type="ChEBI" id="CHEBI:15377"/>
        <dbReference type="ChEBI" id="CHEBI:15378"/>
        <dbReference type="ChEBI" id="CHEBI:57368"/>
        <dbReference type="ChEBI" id="CHEBI:58343"/>
        <dbReference type="ChEBI" id="CHEBI:156554"/>
    </reaction>
</comment>
<proteinExistence type="inferred from homology"/>
<feature type="transmembrane region" description="Helical" evidence="12">
    <location>
        <begin position="269"/>
        <end position="289"/>
    </location>
</feature>
<keyword evidence="8 10" id="KW-0472">Membrane</keyword>
<dbReference type="InterPro" id="IPR013785">
    <property type="entry name" value="Aldolase_TIM"/>
</dbReference>
<feature type="compositionally biased region" description="Polar residues" evidence="11">
    <location>
        <begin position="12"/>
        <end position="34"/>
    </location>
</feature>
<dbReference type="FunFam" id="3.20.20.70:FF:000118">
    <property type="entry name" value="Alpha-galactosidase"/>
    <property type="match status" value="1"/>
</dbReference>
<dbReference type="InParanoid" id="B2VX33"/>
<dbReference type="CDD" id="cd14791">
    <property type="entry name" value="GH36"/>
    <property type="match status" value="1"/>
</dbReference>
<dbReference type="GO" id="GO:0016052">
    <property type="term" value="P:carbohydrate catabolic process"/>
    <property type="evidence" value="ECO:0007669"/>
    <property type="project" value="InterPro"/>
</dbReference>
<evidence type="ECO:0000259" key="14">
    <source>
        <dbReference type="Pfam" id="PF16875"/>
    </source>
</evidence>
<evidence type="ECO:0000256" key="6">
    <source>
        <dbReference type="ARBA" id="ARBA00022989"/>
    </source>
</evidence>
<dbReference type="Proteomes" id="UP000001471">
    <property type="component" value="Unassembled WGS sequence"/>
</dbReference>
<keyword evidence="5 10" id="KW-0256">Endoplasmic reticulum</keyword>
<dbReference type="HOGENOM" id="CLU_009640_2_0_1"/>
<comment type="function">
    <text evidence="10">Fatty acyl-coenzyme A (CoA) diphosphatase that hydrolyzes fatty acyl-CoA to yield acyl-4'-phosphopantetheine and adenosine 3',5'-bisphosphate. Preferentially hydrolyzes unsaturated long-chain acyl-CoA substrates in the endoplasmic reticulum (ER) lumen. This catalytic activity is required for maintaining ER structure and for lipid droplets (LDs) biogenesis, which are lipid storage organelles involved in maintaining lipid and energy homeostasis. May directly bind to diacylglycerol (DAGs) and triacylglycerol, which is also important for LD biogenesis. May support directional budding of nacent LDs from the ER into the cytosol by reducing DAG levels at sites of LD formation. May play a role in the regulation of cell morphology and cytoskeletal organization. Involved in phospholipid biosynthesis.</text>
</comment>
<keyword evidence="7" id="KW-0443">Lipid metabolism</keyword>
<dbReference type="EC" id="3.6.1.-" evidence="10"/>
<evidence type="ECO:0000313" key="15">
    <source>
        <dbReference type="EMBL" id="EDU39708.1"/>
    </source>
</evidence>
<dbReference type="GO" id="GO:0010945">
    <property type="term" value="F:coenzyme A diphosphatase activity"/>
    <property type="evidence" value="ECO:0007669"/>
    <property type="project" value="InterPro"/>
</dbReference>